<reference evidence="3 4" key="1">
    <citation type="submission" date="2024-02" db="EMBL/GenBank/DDBJ databases">
        <title>De novo assembly and annotation of 12 fungi associated with fruit tree decline syndrome in Ontario, Canada.</title>
        <authorList>
            <person name="Sulman M."/>
            <person name="Ellouze W."/>
            <person name="Ilyukhin E."/>
        </authorList>
    </citation>
    <scope>NUCLEOTIDE SEQUENCE [LARGE SCALE GENOMIC DNA]</scope>
    <source>
        <strain evidence="3 4">M1-105</strain>
    </source>
</reference>
<dbReference type="EMBL" id="JAJVDC020000003">
    <property type="protein sequence ID" value="KAL1637570.1"/>
    <property type="molecule type" value="Genomic_DNA"/>
</dbReference>
<organism evidence="3 4">
    <name type="scientific">Neofusicoccum ribis</name>
    <dbReference type="NCBI Taxonomy" id="45134"/>
    <lineage>
        <taxon>Eukaryota</taxon>
        <taxon>Fungi</taxon>
        <taxon>Dikarya</taxon>
        <taxon>Ascomycota</taxon>
        <taxon>Pezizomycotina</taxon>
        <taxon>Dothideomycetes</taxon>
        <taxon>Dothideomycetes incertae sedis</taxon>
        <taxon>Botryosphaeriales</taxon>
        <taxon>Botryosphaeriaceae</taxon>
        <taxon>Neofusicoccum</taxon>
    </lineage>
</organism>
<sequence>MAYPTQKPPAYQDGMFSEAQSHAVELAASREPSRSRASTMRGLSKPVVIPQTINMFYVRSFSPFARAYPPSFAELPNPIGEEEFLTFIDGLNNAFMMNPFFQAGFMASGMIMSVPILPVQLAGGGVQALAAIGSASITLIRGRKYLKKVNAEIFNPRGLAVRICTTKKMMGAVGMNETKLTLPPLEDTNDLEFGLSHTESGRSTPALEGSVPEDPRMRRLRALEGHVTHITFDVPPQPLPEGALKRYSTAPTRWMNSRNMRGLLKNRDKGLKQQQEKAAELDEELTATNREIEELERLAIAQETVEDQYMRNQARSAGAGGRPAHQRMPSQDLIASRERKAQIIEEIKKAGEKKMKKSDKKEERIANRILWIVITSLDNAPPEDEELALSETSSQ</sequence>
<accession>A0ABR3TDD3</accession>
<evidence type="ECO:0000256" key="2">
    <source>
        <dbReference type="SAM" id="MobiDB-lite"/>
    </source>
</evidence>
<gene>
    <name evidence="3" type="ORF">SLS56_000708</name>
</gene>
<protein>
    <submittedName>
        <fullName evidence="3">Uncharacterized protein</fullName>
    </submittedName>
</protein>
<evidence type="ECO:0000256" key="1">
    <source>
        <dbReference type="SAM" id="Coils"/>
    </source>
</evidence>
<feature type="coiled-coil region" evidence="1">
    <location>
        <begin position="264"/>
        <end position="298"/>
    </location>
</feature>
<dbReference type="PANTHER" id="PTHR38887">
    <property type="entry name" value="CHROMOSOME 21, WHOLE GENOME SHOTGUN SEQUENCE"/>
    <property type="match status" value="1"/>
</dbReference>
<dbReference type="InterPro" id="IPR053221">
    <property type="entry name" value="Burnettramic_acid_biosynth"/>
</dbReference>
<keyword evidence="4" id="KW-1185">Reference proteome</keyword>
<dbReference type="Proteomes" id="UP001521116">
    <property type="component" value="Unassembled WGS sequence"/>
</dbReference>
<dbReference type="PANTHER" id="PTHR38887:SF1">
    <property type="entry name" value="RAS MODIFICATION PROTEIN ERF4"/>
    <property type="match status" value="1"/>
</dbReference>
<name>A0ABR3TDD3_9PEZI</name>
<evidence type="ECO:0000313" key="4">
    <source>
        <dbReference type="Proteomes" id="UP001521116"/>
    </source>
</evidence>
<feature type="region of interest" description="Disordered" evidence="2">
    <location>
        <begin position="315"/>
        <end position="334"/>
    </location>
</feature>
<comment type="caution">
    <text evidence="3">The sequence shown here is derived from an EMBL/GenBank/DDBJ whole genome shotgun (WGS) entry which is preliminary data.</text>
</comment>
<proteinExistence type="predicted"/>
<evidence type="ECO:0000313" key="3">
    <source>
        <dbReference type="EMBL" id="KAL1637570.1"/>
    </source>
</evidence>
<keyword evidence="1" id="KW-0175">Coiled coil</keyword>